<name>A0AAV8Y0C3_9CUCU</name>
<gene>
    <name evidence="1" type="ORF">NQ314_009521</name>
</gene>
<organism evidence="1 2">
    <name type="scientific">Rhamnusium bicolor</name>
    <dbReference type="NCBI Taxonomy" id="1586634"/>
    <lineage>
        <taxon>Eukaryota</taxon>
        <taxon>Metazoa</taxon>
        <taxon>Ecdysozoa</taxon>
        <taxon>Arthropoda</taxon>
        <taxon>Hexapoda</taxon>
        <taxon>Insecta</taxon>
        <taxon>Pterygota</taxon>
        <taxon>Neoptera</taxon>
        <taxon>Endopterygota</taxon>
        <taxon>Coleoptera</taxon>
        <taxon>Polyphaga</taxon>
        <taxon>Cucujiformia</taxon>
        <taxon>Chrysomeloidea</taxon>
        <taxon>Cerambycidae</taxon>
        <taxon>Lepturinae</taxon>
        <taxon>Rhagiini</taxon>
        <taxon>Rhamnusium</taxon>
    </lineage>
</organism>
<evidence type="ECO:0000313" key="2">
    <source>
        <dbReference type="Proteomes" id="UP001162156"/>
    </source>
</evidence>
<protein>
    <submittedName>
        <fullName evidence="1">Uncharacterized protein</fullName>
    </submittedName>
</protein>
<evidence type="ECO:0000313" key="1">
    <source>
        <dbReference type="EMBL" id="KAJ8944244.1"/>
    </source>
</evidence>
<dbReference type="EMBL" id="JANEYF010002614">
    <property type="protein sequence ID" value="KAJ8944244.1"/>
    <property type="molecule type" value="Genomic_DNA"/>
</dbReference>
<dbReference type="AlphaFoldDB" id="A0AAV8Y0C3"/>
<comment type="caution">
    <text evidence="1">The sequence shown here is derived from an EMBL/GenBank/DDBJ whole genome shotgun (WGS) entry which is preliminary data.</text>
</comment>
<reference evidence="1" key="1">
    <citation type="journal article" date="2023" name="Insect Mol. Biol.">
        <title>Genome sequencing provides insights into the evolution of gene families encoding plant cell wall-degrading enzymes in longhorned beetles.</title>
        <authorList>
            <person name="Shin N.R."/>
            <person name="Okamura Y."/>
            <person name="Kirsch R."/>
            <person name="Pauchet Y."/>
        </authorList>
    </citation>
    <scope>NUCLEOTIDE SEQUENCE</scope>
    <source>
        <strain evidence="1">RBIC_L_NR</strain>
    </source>
</reference>
<keyword evidence="2" id="KW-1185">Reference proteome</keyword>
<proteinExistence type="predicted"/>
<sequence>MSNTNGRTYVLVQFIEDNIFYVCSIRNLSTKCDSGNTVLVKYKNWGRYSAKIICFNDCQKTLLKVKESLECGTPWVVLSRMLRSEHGELSKFICSVNTSFVNNNYSLQ</sequence>
<accession>A0AAV8Y0C3</accession>
<dbReference type="Proteomes" id="UP001162156">
    <property type="component" value="Unassembled WGS sequence"/>
</dbReference>